<dbReference type="PROSITE" id="PS50893">
    <property type="entry name" value="ABC_TRANSPORTER_2"/>
    <property type="match status" value="1"/>
</dbReference>
<keyword evidence="5 9" id="KW-0067">ATP-binding</keyword>
<protein>
    <submittedName>
        <fullName evidence="9">Iron complex transport system ATP-binding protein</fullName>
    </submittedName>
</protein>
<keyword evidence="3" id="KW-1003">Cell membrane</keyword>
<evidence type="ECO:0000256" key="3">
    <source>
        <dbReference type="ARBA" id="ARBA00022475"/>
    </source>
</evidence>
<feature type="domain" description="ABC transporter" evidence="8">
    <location>
        <begin position="1"/>
        <end position="225"/>
    </location>
</feature>
<dbReference type="PANTHER" id="PTHR42794">
    <property type="entry name" value="HEMIN IMPORT ATP-BINDING PROTEIN HMUV"/>
    <property type="match status" value="1"/>
</dbReference>
<dbReference type="AlphaFoldDB" id="A0A840MJ28"/>
<evidence type="ECO:0000256" key="7">
    <source>
        <dbReference type="ARBA" id="ARBA00037066"/>
    </source>
</evidence>
<dbReference type="InterPro" id="IPR003439">
    <property type="entry name" value="ABC_transporter-like_ATP-bd"/>
</dbReference>
<comment type="function">
    <text evidence="7">Part of the ABC transporter complex HmuTUV involved in hemin import. Responsible for energy coupling to the transport system.</text>
</comment>
<reference evidence="9 10" key="1">
    <citation type="submission" date="2020-08" db="EMBL/GenBank/DDBJ databases">
        <title>Genomic Encyclopedia of Type Strains, Phase IV (KMG-IV): sequencing the most valuable type-strain genomes for metagenomic binning, comparative biology and taxonomic classification.</title>
        <authorList>
            <person name="Goeker M."/>
        </authorList>
    </citation>
    <scope>NUCLEOTIDE SEQUENCE [LARGE SCALE GENOMIC DNA]</scope>
    <source>
        <strain evidence="9 10">DSM 27165</strain>
    </source>
</reference>
<evidence type="ECO:0000256" key="6">
    <source>
        <dbReference type="ARBA" id="ARBA00022967"/>
    </source>
</evidence>
<dbReference type="Proteomes" id="UP000575898">
    <property type="component" value="Unassembled WGS sequence"/>
</dbReference>
<dbReference type="InterPro" id="IPR017871">
    <property type="entry name" value="ABC_transporter-like_CS"/>
</dbReference>
<keyword evidence="4" id="KW-0547">Nucleotide-binding</keyword>
<evidence type="ECO:0000313" key="9">
    <source>
        <dbReference type="EMBL" id="MBB5019204.1"/>
    </source>
</evidence>
<keyword evidence="3" id="KW-0472">Membrane</keyword>
<dbReference type="Gene3D" id="3.40.50.300">
    <property type="entry name" value="P-loop containing nucleotide triphosphate hydrolases"/>
    <property type="match status" value="1"/>
</dbReference>
<dbReference type="EMBL" id="JACHHY010000014">
    <property type="protein sequence ID" value="MBB5019204.1"/>
    <property type="molecule type" value="Genomic_DNA"/>
</dbReference>
<dbReference type="FunFam" id="3.40.50.300:FF:000134">
    <property type="entry name" value="Iron-enterobactin ABC transporter ATP-binding protein"/>
    <property type="match status" value="1"/>
</dbReference>
<dbReference type="PANTHER" id="PTHR42794:SF1">
    <property type="entry name" value="HEMIN IMPORT ATP-BINDING PROTEIN HMUV"/>
    <property type="match status" value="1"/>
</dbReference>
<accession>A0A840MJ28</accession>
<dbReference type="SMART" id="SM00382">
    <property type="entry name" value="AAA"/>
    <property type="match status" value="1"/>
</dbReference>
<comment type="similarity">
    <text evidence="1">Belongs to the ABC transporter superfamily.</text>
</comment>
<dbReference type="InterPro" id="IPR027417">
    <property type="entry name" value="P-loop_NTPase"/>
</dbReference>
<dbReference type="CDD" id="cd03214">
    <property type="entry name" value="ABC_Iron-Siderophores_B12_Hemin"/>
    <property type="match status" value="1"/>
</dbReference>
<keyword evidence="10" id="KW-1185">Reference proteome</keyword>
<gene>
    <name evidence="9" type="ORF">HNQ59_002502</name>
</gene>
<evidence type="ECO:0000259" key="8">
    <source>
        <dbReference type="PROSITE" id="PS50893"/>
    </source>
</evidence>
<dbReference type="NCBIfam" id="NF010068">
    <property type="entry name" value="PRK13548.1"/>
    <property type="match status" value="1"/>
</dbReference>
<evidence type="ECO:0000256" key="5">
    <source>
        <dbReference type="ARBA" id="ARBA00022840"/>
    </source>
</evidence>
<organism evidence="9 10">
    <name type="scientific">Chitinivorax tropicus</name>
    <dbReference type="NCBI Taxonomy" id="714531"/>
    <lineage>
        <taxon>Bacteria</taxon>
        <taxon>Pseudomonadati</taxon>
        <taxon>Pseudomonadota</taxon>
        <taxon>Betaproteobacteria</taxon>
        <taxon>Chitinivorax</taxon>
    </lineage>
</organism>
<dbReference type="PROSITE" id="PS00211">
    <property type="entry name" value="ABC_TRANSPORTER_1"/>
    <property type="match status" value="1"/>
</dbReference>
<evidence type="ECO:0000256" key="2">
    <source>
        <dbReference type="ARBA" id="ARBA00022448"/>
    </source>
</evidence>
<evidence type="ECO:0000256" key="4">
    <source>
        <dbReference type="ARBA" id="ARBA00022741"/>
    </source>
</evidence>
<name>A0A840MJ28_9PROT</name>
<dbReference type="GO" id="GO:0005524">
    <property type="term" value="F:ATP binding"/>
    <property type="evidence" value="ECO:0007669"/>
    <property type="project" value="UniProtKB-KW"/>
</dbReference>
<comment type="caution">
    <text evidence="9">The sequence shown here is derived from an EMBL/GenBank/DDBJ whole genome shotgun (WGS) entry which is preliminary data.</text>
</comment>
<proteinExistence type="inferred from homology"/>
<dbReference type="InterPro" id="IPR003593">
    <property type="entry name" value="AAA+_ATPase"/>
</dbReference>
<keyword evidence="6" id="KW-1278">Translocase</keyword>
<keyword evidence="2" id="KW-0813">Transport</keyword>
<evidence type="ECO:0000313" key="10">
    <source>
        <dbReference type="Proteomes" id="UP000575898"/>
    </source>
</evidence>
<dbReference type="Pfam" id="PF00005">
    <property type="entry name" value="ABC_tran"/>
    <property type="match status" value="1"/>
</dbReference>
<sequence length="241" mass="26456">MQQVTVAVASGRVLALLGPNGAGKSTLLSILAGTLRPDQGQVRLGGRMLAHYRADELARHRAMLAQQTKLDFPLTVYEVVAMGCYCHPPEVRANEAEIVQQALRMADAVPFAQRPFTALSGGEQRRVQLARVLAQLLGAVSQPCYLLLDEPTAGLDPSHQLQVLQLARQLAREQGWGVIVVLHELNLAAQYADDILLLHQGAVVAHGSPCDVLTQERLAKVYQIEAEWLEHPHSKRPFIIY</sequence>
<dbReference type="SUPFAM" id="SSF52540">
    <property type="entry name" value="P-loop containing nucleoside triphosphate hydrolases"/>
    <property type="match status" value="1"/>
</dbReference>
<dbReference type="GO" id="GO:0016887">
    <property type="term" value="F:ATP hydrolysis activity"/>
    <property type="evidence" value="ECO:0007669"/>
    <property type="project" value="InterPro"/>
</dbReference>
<evidence type="ECO:0000256" key="1">
    <source>
        <dbReference type="ARBA" id="ARBA00005417"/>
    </source>
</evidence>